<evidence type="ECO:0000313" key="9">
    <source>
        <dbReference type="Ensembl" id="ENSCMIP00000004830.1"/>
    </source>
</evidence>
<evidence type="ECO:0000256" key="1">
    <source>
        <dbReference type="ARBA" id="ARBA00004123"/>
    </source>
</evidence>
<keyword evidence="10" id="KW-1185">Reference proteome</keyword>
<dbReference type="GO" id="GO:0034475">
    <property type="term" value="P:U4 snRNA 3'-end processing"/>
    <property type="evidence" value="ECO:0007669"/>
    <property type="project" value="TreeGrafter"/>
</dbReference>
<evidence type="ECO:0000256" key="3">
    <source>
        <dbReference type="ARBA" id="ARBA00022490"/>
    </source>
</evidence>
<dbReference type="GO" id="GO:0000177">
    <property type="term" value="C:cytoplasmic exosome (RNase complex)"/>
    <property type="evidence" value="ECO:0007669"/>
    <property type="project" value="TreeGrafter"/>
</dbReference>
<comment type="subcellular location">
    <subcellularLocation>
        <location evidence="2">Cytoplasm</location>
    </subcellularLocation>
    <subcellularLocation>
        <location evidence="1">Nucleus</location>
    </subcellularLocation>
</comment>
<reference evidence="9" key="4">
    <citation type="submission" date="2025-08" db="UniProtKB">
        <authorList>
            <consortium name="Ensembl"/>
        </authorList>
    </citation>
    <scope>IDENTIFICATION</scope>
</reference>
<dbReference type="GeneTree" id="ENSGT00940000153348"/>
<protein>
    <submittedName>
        <fullName evidence="9">Exosome component 6</fullName>
    </submittedName>
</protein>
<dbReference type="GO" id="GO:0000176">
    <property type="term" value="C:nuclear exosome (RNase complex)"/>
    <property type="evidence" value="ECO:0007669"/>
    <property type="project" value="TreeGrafter"/>
</dbReference>
<accession>A0A4W3GPD1</accession>
<evidence type="ECO:0000256" key="6">
    <source>
        <dbReference type="ARBA" id="ARBA00022884"/>
    </source>
</evidence>
<dbReference type="GO" id="GO:0003723">
    <property type="term" value="F:RNA binding"/>
    <property type="evidence" value="ECO:0007669"/>
    <property type="project" value="UniProtKB-KW"/>
</dbReference>
<evidence type="ECO:0000256" key="5">
    <source>
        <dbReference type="ARBA" id="ARBA00022835"/>
    </source>
</evidence>
<reference evidence="10" key="2">
    <citation type="journal article" date="2007" name="PLoS Biol.">
        <title>Survey sequencing and comparative analysis of the elephant shark (Callorhinchus milii) genome.</title>
        <authorList>
            <person name="Venkatesh B."/>
            <person name="Kirkness E.F."/>
            <person name="Loh Y.H."/>
            <person name="Halpern A.L."/>
            <person name="Lee A.P."/>
            <person name="Johnson J."/>
            <person name="Dandona N."/>
            <person name="Viswanathan L.D."/>
            <person name="Tay A."/>
            <person name="Venter J.C."/>
            <person name="Strausberg R.L."/>
            <person name="Brenner S."/>
        </authorList>
    </citation>
    <scope>NUCLEOTIDE SEQUENCE [LARGE SCALE GENOMIC DNA]</scope>
</reference>
<reference evidence="10" key="3">
    <citation type="journal article" date="2014" name="Nature">
        <title>Elephant shark genome provides unique insights into gnathostome evolution.</title>
        <authorList>
            <consortium name="International Elephant Shark Genome Sequencing Consortium"/>
            <person name="Venkatesh B."/>
            <person name="Lee A.P."/>
            <person name="Ravi V."/>
            <person name="Maurya A.K."/>
            <person name="Lian M.M."/>
            <person name="Swann J.B."/>
            <person name="Ohta Y."/>
            <person name="Flajnik M.F."/>
            <person name="Sutoh Y."/>
            <person name="Kasahara M."/>
            <person name="Hoon S."/>
            <person name="Gangu V."/>
            <person name="Roy S.W."/>
            <person name="Irimia M."/>
            <person name="Korzh V."/>
            <person name="Kondrychyn I."/>
            <person name="Lim Z.W."/>
            <person name="Tay B.H."/>
            <person name="Tohari S."/>
            <person name="Kong K.W."/>
            <person name="Ho S."/>
            <person name="Lorente-Galdos B."/>
            <person name="Quilez J."/>
            <person name="Marques-Bonet T."/>
            <person name="Raney B.J."/>
            <person name="Ingham P.W."/>
            <person name="Tay A."/>
            <person name="Hillier L.W."/>
            <person name="Minx P."/>
            <person name="Boehm T."/>
            <person name="Wilson R.K."/>
            <person name="Brenner S."/>
            <person name="Warren W.C."/>
        </authorList>
    </citation>
    <scope>NUCLEOTIDE SEQUENCE [LARGE SCALE GENOMIC DNA]</scope>
</reference>
<keyword evidence="8" id="KW-0732">Signal</keyword>
<dbReference type="SUPFAM" id="SSF54211">
    <property type="entry name" value="Ribosomal protein S5 domain 2-like"/>
    <property type="match status" value="1"/>
</dbReference>
<dbReference type="InterPro" id="IPR050080">
    <property type="entry name" value="RNase_PH"/>
</dbReference>
<dbReference type="GO" id="GO:0016075">
    <property type="term" value="P:rRNA catabolic process"/>
    <property type="evidence" value="ECO:0007669"/>
    <property type="project" value="TreeGrafter"/>
</dbReference>
<dbReference type="STRING" id="7868.ENSCMIP00000004830"/>
<evidence type="ECO:0000313" key="10">
    <source>
        <dbReference type="Proteomes" id="UP000314986"/>
    </source>
</evidence>
<name>A0A4W3GPD1_CALMI</name>
<keyword evidence="5" id="KW-0271">Exosome</keyword>
<dbReference type="GO" id="GO:0005730">
    <property type="term" value="C:nucleolus"/>
    <property type="evidence" value="ECO:0007669"/>
    <property type="project" value="TreeGrafter"/>
</dbReference>
<organism evidence="9 10">
    <name type="scientific">Callorhinchus milii</name>
    <name type="common">Ghost shark</name>
    <dbReference type="NCBI Taxonomy" id="7868"/>
    <lineage>
        <taxon>Eukaryota</taxon>
        <taxon>Metazoa</taxon>
        <taxon>Chordata</taxon>
        <taxon>Craniata</taxon>
        <taxon>Vertebrata</taxon>
        <taxon>Chondrichthyes</taxon>
        <taxon>Holocephali</taxon>
        <taxon>Chimaeriformes</taxon>
        <taxon>Callorhinchidae</taxon>
        <taxon>Callorhinchus</taxon>
    </lineage>
</organism>
<dbReference type="Gene3D" id="3.30.230.70">
    <property type="entry name" value="GHMP Kinase, N-terminal domain"/>
    <property type="match status" value="1"/>
</dbReference>
<dbReference type="AlphaFoldDB" id="A0A4W3GPD1"/>
<keyword evidence="7" id="KW-0539">Nucleus</keyword>
<dbReference type="InterPro" id="IPR036345">
    <property type="entry name" value="ExoRNase_PH_dom2_sf"/>
</dbReference>
<reference evidence="10" key="1">
    <citation type="journal article" date="2006" name="Science">
        <title>Ancient noncoding elements conserved in the human genome.</title>
        <authorList>
            <person name="Venkatesh B."/>
            <person name="Kirkness E.F."/>
            <person name="Loh Y.H."/>
            <person name="Halpern A.L."/>
            <person name="Lee A.P."/>
            <person name="Johnson J."/>
            <person name="Dandona N."/>
            <person name="Viswanathan L.D."/>
            <person name="Tay A."/>
            <person name="Venter J.C."/>
            <person name="Strausberg R.L."/>
            <person name="Brenner S."/>
        </authorList>
    </citation>
    <scope>NUCLEOTIDE SEQUENCE [LARGE SCALE GENOMIC DNA]</scope>
</reference>
<dbReference type="InParanoid" id="A0A4W3GPD1"/>
<keyword evidence="4" id="KW-0698">rRNA processing</keyword>
<dbReference type="OMA" id="CQKLYSV"/>
<dbReference type="GO" id="GO:0006364">
    <property type="term" value="P:rRNA processing"/>
    <property type="evidence" value="ECO:0007669"/>
    <property type="project" value="UniProtKB-KW"/>
</dbReference>
<reference evidence="9" key="5">
    <citation type="submission" date="2025-09" db="UniProtKB">
        <authorList>
            <consortium name="Ensembl"/>
        </authorList>
    </citation>
    <scope>IDENTIFICATION</scope>
</reference>
<dbReference type="PANTHER" id="PTHR11953:SF2">
    <property type="entry name" value="EXOSOME COMPLEX COMPONENT MTR3"/>
    <property type="match status" value="1"/>
</dbReference>
<evidence type="ECO:0000256" key="4">
    <source>
        <dbReference type="ARBA" id="ARBA00022552"/>
    </source>
</evidence>
<dbReference type="PANTHER" id="PTHR11953">
    <property type="entry name" value="EXOSOME COMPLEX COMPONENT"/>
    <property type="match status" value="1"/>
</dbReference>
<dbReference type="Ensembl" id="ENSCMIT00000005009.1">
    <property type="protein sequence ID" value="ENSCMIP00000004830.1"/>
    <property type="gene ID" value="ENSCMIG00000002866.1"/>
</dbReference>
<keyword evidence="3" id="KW-0963">Cytoplasm</keyword>
<evidence type="ECO:0000256" key="7">
    <source>
        <dbReference type="ARBA" id="ARBA00023242"/>
    </source>
</evidence>
<feature type="signal peptide" evidence="8">
    <location>
        <begin position="1"/>
        <end position="21"/>
    </location>
</feature>
<dbReference type="SUPFAM" id="SSF55666">
    <property type="entry name" value="Ribonuclease PH domain 2-like"/>
    <property type="match status" value="1"/>
</dbReference>
<dbReference type="GO" id="GO:0071028">
    <property type="term" value="P:nuclear mRNA surveillance"/>
    <property type="evidence" value="ECO:0007669"/>
    <property type="project" value="TreeGrafter"/>
</dbReference>
<dbReference type="InterPro" id="IPR020568">
    <property type="entry name" value="Ribosomal_Su5_D2-typ_SF"/>
</dbReference>
<evidence type="ECO:0000256" key="8">
    <source>
        <dbReference type="SAM" id="SignalP"/>
    </source>
</evidence>
<evidence type="ECO:0000256" key="2">
    <source>
        <dbReference type="ARBA" id="ARBA00004496"/>
    </source>
</evidence>
<dbReference type="InterPro" id="IPR027408">
    <property type="entry name" value="PNPase/RNase_PH_dom_sf"/>
</dbReference>
<dbReference type="GO" id="GO:0071051">
    <property type="term" value="P:poly(A)-dependent snoRNA 3'-end processing"/>
    <property type="evidence" value="ECO:0007669"/>
    <property type="project" value="TreeGrafter"/>
</dbReference>
<sequence length="185" mass="19452">MGFVSIAFSLNLLSCVTGCDAHRGTGTVGCSSRLEIRHQSVVCQTQFVKPSEFTSLQVCSNDGSTLGAALTCASMALAEAGIEMFDVVVGCSLRQAGDVSLLDPTALEEYNAADCKGINNGSLTVALLPTLNQISGLVSSGEWKEQISVEAIKACIEGCQKLYSVVQQCLTRSVKKRIPAPVTKS</sequence>
<keyword evidence="6" id="KW-0694">RNA-binding</keyword>
<proteinExistence type="predicted"/>
<dbReference type="Proteomes" id="UP000314986">
    <property type="component" value="Unassembled WGS sequence"/>
</dbReference>
<feature type="chain" id="PRO_5021421920" evidence="8">
    <location>
        <begin position="22"/>
        <end position="185"/>
    </location>
</feature>